<gene>
    <name evidence="1" type="ORF">CLAFUR5_09985</name>
</gene>
<evidence type="ECO:0000313" key="2">
    <source>
        <dbReference type="Proteomes" id="UP000756132"/>
    </source>
</evidence>
<evidence type="ECO:0000313" key="1">
    <source>
        <dbReference type="EMBL" id="UJO19615.1"/>
    </source>
</evidence>
<accession>A0A9Q8URD4</accession>
<reference evidence="1" key="2">
    <citation type="journal article" date="2022" name="Microb. Genom.">
        <title>A chromosome-scale genome assembly of the tomato pathogen Cladosporium fulvum reveals a compartmentalized genome architecture and the presence of a dispensable chromosome.</title>
        <authorList>
            <person name="Zaccaron A.Z."/>
            <person name="Chen L.H."/>
            <person name="Samaras A."/>
            <person name="Stergiopoulos I."/>
        </authorList>
    </citation>
    <scope>NUCLEOTIDE SEQUENCE</scope>
    <source>
        <strain evidence="1">Race5_Kim</strain>
    </source>
</reference>
<dbReference type="EMBL" id="CP090169">
    <property type="protein sequence ID" value="UJO19615.1"/>
    <property type="molecule type" value="Genomic_DNA"/>
</dbReference>
<protein>
    <recommendedName>
        <fullName evidence="3">F-box domain-containing protein</fullName>
    </recommendedName>
</protein>
<organism evidence="1 2">
    <name type="scientific">Passalora fulva</name>
    <name type="common">Tomato leaf mold</name>
    <name type="synonym">Cladosporium fulvum</name>
    <dbReference type="NCBI Taxonomy" id="5499"/>
    <lineage>
        <taxon>Eukaryota</taxon>
        <taxon>Fungi</taxon>
        <taxon>Dikarya</taxon>
        <taxon>Ascomycota</taxon>
        <taxon>Pezizomycotina</taxon>
        <taxon>Dothideomycetes</taxon>
        <taxon>Dothideomycetidae</taxon>
        <taxon>Mycosphaerellales</taxon>
        <taxon>Mycosphaerellaceae</taxon>
        <taxon>Fulvia</taxon>
    </lineage>
</organism>
<dbReference type="GeneID" id="71989863"/>
<dbReference type="RefSeq" id="XP_047763981.1">
    <property type="nucleotide sequence ID" value="XM_047909133.1"/>
</dbReference>
<reference evidence="1" key="1">
    <citation type="submission" date="2021-12" db="EMBL/GenBank/DDBJ databases">
        <authorList>
            <person name="Zaccaron A."/>
            <person name="Stergiopoulos I."/>
        </authorList>
    </citation>
    <scope>NUCLEOTIDE SEQUENCE</scope>
    <source>
        <strain evidence="1">Race5_Kim</strain>
    </source>
</reference>
<dbReference type="OMA" id="ASWRRIC"/>
<proteinExistence type="predicted"/>
<dbReference type="OrthoDB" id="3648185at2759"/>
<dbReference type="KEGG" id="ffu:CLAFUR5_09985"/>
<name>A0A9Q8URD4_PASFU</name>
<evidence type="ECO:0008006" key="3">
    <source>
        <dbReference type="Google" id="ProtNLM"/>
    </source>
</evidence>
<dbReference type="Proteomes" id="UP000756132">
    <property type="component" value="Chromosome 7"/>
</dbReference>
<sequence length="200" mass="22771">MAAARVFAIPELLELILKNANPVQLFALQRVNTASKDVIADSKLIRRRMILEHTKNDMSTAMTLLRDKAVLRALPPFSNFSIYKRTSLSGGSLIIIYLEFECEWFEANRESPPTHLFSKHPRCASWRRICVGKASENAVTLKCPFRTLAKWDGALCEEITLGGVMDLAESAIWQEWDRNEHQFCEHMDGGCDSIYDSMLF</sequence>
<dbReference type="AlphaFoldDB" id="A0A9Q8URD4"/>
<keyword evidence="2" id="KW-1185">Reference proteome</keyword>